<feature type="transmembrane region" description="Helical" evidence="8">
    <location>
        <begin position="64"/>
        <end position="86"/>
    </location>
</feature>
<dbReference type="PANTHER" id="PTHR24243:SF224">
    <property type="entry name" value="G-PROTEIN COUPLED RECEPTOR 19-RELATED"/>
    <property type="match status" value="1"/>
</dbReference>
<feature type="transmembrane region" description="Helical" evidence="8">
    <location>
        <begin position="28"/>
        <end position="52"/>
    </location>
</feature>
<feature type="transmembrane region" description="Helical" evidence="8">
    <location>
        <begin position="321"/>
        <end position="340"/>
    </location>
</feature>
<gene>
    <name evidence="10" type="ORF">CBOVIS_LOCUS6659</name>
</gene>
<dbReference type="GO" id="GO:0005886">
    <property type="term" value="C:plasma membrane"/>
    <property type="evidence" value="ECO:0007669"/>
    <property type="project" value="TreeGrafter"/>
</dbReference>
<evidence type="ECO:0000256" key="4">
    <source>
        <dbReference type="ARBA" id="ARBA00023040"/>
    </source>
</evidence>
<evidence type="ECO:0000256" key="1">
    <source>
        <dbReference type="ARBA" id="ARBA00004141"/>
    </source>
</evidence>
<evidence type="ECO:0000256" key="3">
    <source>
        <dbReference type="ARBA" id="ARBA00022989"/>
    </source>
</evidence>
<dbReference type="PRINTS" id="PR00237">
    <property type="entry name" value="GPCRRHODOPSN"/>
</dbReference>
<keyword evidence="2 8" id="KW-0812">Transmembrane</keyword>
<keyword evidence="6" id="KW-0675">Receptor</keyword>
<dbReference type="InterPro" id="IPR017452">
    <property type="entry name" value="GPCR_Rhodpsn_7TM"/>
</dbReference>
<sequence>MWNNSTAANLWEDEECAVSLIDQPAIKYPIMAIYITVFTVCLLGNMFTILVITTHPLMRTATNFFLANLAAADLLVAVFCILQNMIHIVGFDHGNWPLGELLCRMYLAILHMVPCTSVGILVCVSLEKYIAVLHPLTALKVLTHRLRLIVTISIWIGSVLINFPFFYYAKMYTFGEHNACTRTPMPYWITVSFVVWYFIPFIILTIIYSKIGLLLWTTGSSHTSTRPSSDSQGSAGNSWQMANGRVVVYKPESLLQVPNERKREPKKPKDVEGRRKVVRLLFAVVLSFGLFTFPHHARLIYSSWSTSVSCMSHWSSLLQPFSYICLFVSSAINPILYAFLSKRFRTAVSDVLHCRKGVFSRISRSRNRTLISDVPIDESRCPSPHVGIRMTKLR</sequence>
<keyword evidence="3 8" id="KW-1133">Transmembrane helix</keyword>
<feature type="transmembrane region" description="Helical" evidence="8">
    <location>
        <begin position="187"/>
        <end position="208"/>
    </location>
</feature>
<feature type="transmembrane region" description="Helical" evidence="8">
    <location>
        <begin position="106"/>
        <end position="126"/>
    </location>
</feature>
<dbReference type="InterPro" id="IPR000276">
    <property type="entry name" value="GPCR_Rhodpsn"/>
</dbReference>
<feature type="transmembrane region" description="Helical" evidence="8">
    <location>
        <begin position="146"/>
        <end position="167"/>
    </location>
</feature>
<comment type="subcellular location">
    <subcellularLocation>
        <location evidence="1">Membrane</location>
        <topology evidence="1">Multi-pass membrane protein</topology>
    </subcellularLocation>
</comment>
<dbReference type="SUPFAM" id="SSF81321">
    <property type="entry name" value="Family A G protein-coupled receptor-like"/>
    <property type="match status" value="1"/>
</dbReference>
<evidence type="ECO:0000259" key="9">
    <source>
        <dbReference type="PROSITE" id="PS50262"/>
    </source>
</evidence>
<dbReference type="PANTHER" id="PTHR24243">
    <property type="entry name" value="G-PROTEIN COUPLED RECEPTOR"/>
    <property type="match status" value="1"/>
</dbReference>
<evidence type="ECO:0000256" key="5">
    <source>
        <dbReference type="ARBA" id="ARBA00023136"/>
    </source>
</evidence>
<protein>
    <recommendedName>
        <fullName evidence="9">G-protein coupled receptors family 1 profile domain-containing protein</fullName>
    </recommendedName>
</protein>
<evidence type="ECO:0000256" key="6">
    <source>
        <dbReference type="ARBA" id="ARBA00023170"/>
    </source>
</evidence>
<name>A0A8S1ESC0_9PELO</name>
<keyword evidence="5 8" id="KW-0472">Membrane</keyword>
<dbReference type="Pfam" id="PF00001">
    <property type="entry name" value="7tm_1"/>
    <property type="match status" value="1"/>
</dbReference>
<feature type="transmembrane region" description="Helical" evidence="8">
    <location>
        <begin position="277"/>
        <end position="301"/>
    </location>
</feature>
<keyword evidence="4" id="KW-0297">G-protein coupled receptor</keyword>
<evidence type="ECO:0000256" key="2">
    <source>
        <dbReference type="ARBA" id="ARBA00022692"/>
    </source>
</evidence>
<organism evidence="10 11">
    <name type="scientific">Caenorhabditis bovis</name>
    <dbReference type="NCBI Taxonomy" id="2654633"/>
    <lineage>
        <taxon>Eukaryota</taxon>
        <taxon>Metazoa</taxon>
        <taxon>Ecdysozoa</taxon>
        <taxon>Nematoda</taxon>
        <taxon>Chromadorea</taxon>
        <taxon>Rhabditida</taxon>
        <taxon>Rhabditina</taxon>
        <taxon>Rhabditomorpha</taxon>
        <taxon>Rhabditoidea</taxon>
        <taxon>Rhabditidae</taxon>
        <taxon>Peloderinae</taxon>
        <taxon>Caenorhabditis</taxon>
    </lineage>
</organism>
<evidence type="ECO:0000256" key="7">
    <source>
        <dbReference type="ARBA" id="ARBA00023224"/>
    </source>
</evidence>
<proteinExistence type="predicted"/>
<dbReference type="PROSITE" id="PS50262">
    <property type="entry name" value="G_PROTEIN_RECEP_F1_2"/>
    <property type="match status" value="1"/>
</dbReference>
<reference evidence="10 11" key="1">
    <citation type="submission" date="2020-04" db="EMBL/GenBank/DDBJ databases">
        <authorList>
            <person name="Laetsch R D."/>
            <person name="Stevens L."/>
            <person name="Kumar S."/>
            <person name="Blaxter L. M."/>
        </authorList>
    </citation>
    <scope>NUCLEOTIDE SEQUENCE [LARGE SCALE GENOMIC DNA]</scope>
</reference>
<feature type="domain" description="G-protein coupled receptors family 1 profile" evidence="9">
    <location>
        <begin position="44"/>
        <end position="337"/>
    </location>
</feature>
<dbReference type="OrthoDB" id="5964776at2759"/>
<evidence type="ECO:0000256" key="8">
    <source>
        <dbReference type="SAM" id="Phobius"/>
    </source>
</evidence>
<dbReference type="Proteomes" id="UP000494206">
    <property type="component" value="Unassembled WGS sequence"/>
</dbReference>
<keyword evidence="11" id="KW-1185">Reference proteome</keyword>
<dbReference type="AlphaFoldDB" id="A0A8S1ESC0"/>
<dbReference type="EMBL" id="CADEPM010000004">
    <property type="protein sequence ID" value="CAB3404301.1"/>
    <property type="molecule type" value="Genomic_DNA"/>
</dbReference>
<accession>A0A8S1ESC0</accession>
<dbReference type="Gene3D" id="1.20.1070.10">
    <property type="entry name" value="Rhodopsin 7-helix transmembrane proteins"/>
    <property type="match status" value="1"/>
</dbReference>
<evidence type="ECO:0000313" key="11">
    <source>
        <dbReference type="Proteomes" id="UP000494206"/>
    </source>
</evidence>
<evidence type="ECO:0000313" key="10">
    <source>
        <dbReference type="EMBL" id="CAB3404301.1"/>
    </source>
</evidence>
<keyword evidence="7" id="KW-0807">Transducer</keyword>
<comment type="caution">
    <text evidence="10">The sequence shown here is derived from an EMBL/GenBank/DDBJ whole genome shotgun (WGS) entry which is preliminary data.</text>
</comment>
<dbReference type="GO" id="GO:0004930">
    <property type="term" value="F:G protein-coupled receptor activity"/>
    <property type="evidence" value="ECO:0007669"/>
    <property type="project" value="UniProtKB-KW"/>
</dbReference>